<dbReference type="GO" id="GO:0016052">
    <property type="term" value="P:carbohydrate catabolic process"/>
    <property type="evidence" value="ECO:0007669"/>
    <property type="project" value="InterPro"/>
</dbReference>
<keyword evidence="5" id="KW-1185">Reference proteome</keyword>
<dbReference type="GO" id="GO:0030246">
    <property type="term" value="F:carbohydrate binding"/>
    <property type="evidence" value="ECO:0007669"/>
    <property type="project" value="InterPro"/>
</dbReference>
<dbReference type="InterPro" id="IPR010502">
    <property type="entry name" value="Carb-bd_dom_fam9"/>
</dbReference>
<dbReference type="EMBL" id="WHLY01000002">
    <property type="protein sequence ID" value="MPR32208.1"/>
    <property type="molecule type" value="Genomic_DNA"/>
</dbReference>
<proteinExistence type="predicted"/>
<accession>A0A7C9FY91</accession>
<feature type="domain" description="Carbohydrate-binding" evidence="2">
    <location>
        <begin position="39"/>
        <end position="192"/>
    </location>
</feature>
<organism evidence="4 5">
    <name type="scientific">Salmonirosea aquatica</name>
    <dbReference type="NCBI Taxonomy" id="2654236"/>
    <lineage>
        <taxon>Bacteria</taxon>
        <taxon>Pseudomonadati</taxon>
        <taxon>Bacteroidota</taxon>
        <taxon>Cytophagia</taxon>
        <taxon>Cytophagales</taxon>
        <taxon>Spirosomataceae</taxon>
        <taxon>Salmonirosea</taxon>
    </lineage>
</organism>
<dbReference type="Pfam" id="PF19313">
    <property type="entry name" value="DUF5916"/>
    <property type="match status" value="1"/>
</dbReference>
<dbReference type="AlphaFoldDB" id="A0A7C9FY91"/>
<dbReference type="InterPro" id="IPR045670">
    <property type="entry name" value="DUF5916"/>
</dbReference>
<name>A0A7C9FY91_9BACT</name>
<feature type="domain" description="DUF5916" evidence="3">
    <location>
        <begin position="236"/>
        <end position="334"/>
    </location>
</feature>
<feature type="signal peptide" evidence="1">
    <location>
        <begin position="1"/>
        <end position="19"/>
    </location>
</feature>
<keyword evidence="1" id="KW-0732">Signal</keyword>
<keyword evidence="4" id="KW-0378">Hydrolase</keyword>
<evidence type="ECO:0000259" key="3">
    <source>
        <dbReference type="Pfam" id="PF19313"/>
    </source>
</evidence>
<dbReference type="SUPFAM" id="SSF49344">
    <property type="entry name" value="CBD9-like"/>
    <property type="match status" value="1"/>
</dbReference>
<feature type="chain" id="PRO_5029004073" evidence="1">
    <location>
        <begin position="20"/>
        <end position="722"/>
    </location>
</feature>
<evidence type="ECO:0000313" key="5">
    <source>
        <dbReference type="Proteomes" id="UP000479293"/>
    </source>
</evidence>
<protein>
    <submittedName>
        <fullName evidence="4">Hydrolase</fullName>
    </submittedName>
</protein>
<reference evidence="4 5" key="1">
    <citation type="submission" date="2019-10" db="EMBL/GenBank/DDBJ databases">
        <title>Draft Genome Sequence of Cytophagaceae sp. SJW1-29.</title>
        <authorList>
            <person name="Choi A."/>
        </authorList>
    </citation>
    <scope>NUCLEOTIDE SEQUENCE [LARGE SCALE GENOMIC DNA]</scope>
    <source>
        <strain evidence="4 5">SJW1-29</strain>
    </source>
</reference>
<evidence type="ECO:0000259" key="2">
    <source>
        <dbReference type="Pfam" id="PF06452"/>
    </source>
</evidence>
<dbReference type="Gene3D" id="2.60.40.1190">
    <property type="match status" value="1"/>
</dbReference>
<comment type="caution">
    <text evidence="4">The sequence shown here is derived from an EMBL/GenBank/DDBJ whole genome shotgun (WGS) entry which is preliminary data.</text>
</comment>
<dbReference type="GO" id="GO:0004553">
    <property type="term" value="F:hydrolase activity, hydrolyzing O-glycosyl compounds"/>
    <property type="evidence" value="ECO:0007669"/>
    <property type="project" value="InterPro"/>
</dbReference>
<evidence type="ECO:0000313" key="4">
    <source>
        <dbReference type="EMBL" id="MPR32208.1"/>
    </source>
</evidence>
<gene>
    <name evidence="4" type="ORF">GBK04_02305</name>
</gene>
<evidence type="ECO:0000256" key="1">
    <source>
        <dbReference type="SAM" id="SignalP"/>
    </source>
</evidence>
<dbReference type="Proteomes" id="UP000479293">
    <property type="component" value="Unassembled WGS sequence"/>
</dbReference>
<sequence length="722" mass="82624">MSGIFICILFAGSSGSTFAQKPNDNYQYHIYPAQSAIRVDGIGNEAAWQNVEVAGDFYMVQPIDTSFARAKTEVRMTYDKQNIYILVTNFKPVPGTLIVESLRRDFTFNKNDNFLLFMDTFDDRTNGFSFGSNAAGAPWDGQQYDGAAVNLSWDNRWETAVKNDDEKWVWEAAIPFKSIRYKPGITTWGINFSRLDLTIAEKSAWAPVPRQFATASLAYTGGLIWDQPPPDPGANISVIPYVATGLNKDFRQHDGTKRKLQAGGDVKIGITPSLNLDLTVNPDFSQVDVDVQQTNLDRFELFFPERRQFFLENADLFANFGYASIRPFFSRRVGLGVPILYGARLSGKLNQNWRLGVLNVQTSSQDSLPGQNFAVVALQRQVLARSNVRLMMVNKDAIHYRPEVNGEFNRYNRNVGAEFNLASVNNLWTGKVMFLKSFTPDRKGDDLAHAADITYANTHFAWQWQHEYVGSNYNAEVGYVPNAIRNGYYKISPRVDYLFFVKSNTLISHGPRLQSTFYWNKQHTLTDNETVLFYNFNFKNRGTANIWAATNYVRLLRPFDPTNSGREQLATGTEHHWKSAGFEFNSSPKRNFTYTVSSRVGGYYQGGERTNFAADLGYRFQPYVALTLSSNYNNILLPAPWNRVEYWLVGPRVDVTFRNNLFLTTFVQYNNQADNINLNTRLQWRYKPASDLFIVYTDNYLPENFHVKTRALVLKLTYWWNI</sequence>
<dbReference type="Pfam" id="PF06452">
    <property type="entry name" value="CBM9_1"/>
    <property type="match status" value="1"/>
</dbReference>
<dbReference type="CDD" id="cd09618">
    <property type="entry name" value="CBM9_like_2"/>
    <property type="match status" value="1"/>
</dbReference>